<evidence type="ECO:0000313" key="2">
    <source>
        <dbReference type="EMBL" id="KAL2071692.1"/>
    </source>
</evidence>
<comment type="caution">
    <text evidence="2">The sequence shown here is derived from an EMBL/GenBank/DDBJ whole genome shotgun (WGS) entry which is preliminary data.</text>
</comment>
<dbReference type="CDD" id="cd14688">
    <property type="entry name" value="bZIP_YAP"/>
    <property type="match status" value="1"/>
</dbReference>
<evidence type="ECO:0008006" key="4">
    <source>
        <dbReference type="Google" id="ProtNLM"/>
    </source>
</evidence>
<dbReference type="InterPro" id="IPR046347">
    <property type="entry name" value="bZIP_sf"/>
</dbReference>
<gene>
    <name evidence="2" type="ORF">VTL71DRAFT_12927</name>
</gene>
<feature type="compositionally biased region" description="Acidic residues" evidence="1">
    <location>
        <begin position="130"/>
        <end position="151"/>
    </location>
</feature>
<dbReference type="EMBL" id="JAZHXI010000005">
    <property type="protein sequence ID" value="KAL2071692.1"/>
    <property type="molecule type" value="Genomic_DNA"/>
</dbReference>
<feature type="region of interest" description="Disordered" evidence="1">
    <location>
        <begin position="126"/>
        <end position="199"/>
    </location>
</feature>
<protein>
    <recommendedName>
        <fullName evidence="4">BZIP domain-containing protein</fullName>
    </recommendedName>
</protein>
<sequence length="473" mass="52952">MLKHKSSVSSNIPPEPAPKRRGRPLSNPSDPSTNLQRARVRRAQKAFRTRKDQHLAQLEEKCKTLENVVEEMTSTFLKFSDGLLSSTISRGDERVGSEKVNVNLDSYVKRELKGTMERFLELGRKAAMESGEEEEEEEEEEGGREDMDEDGQMSQDSHVINVQDLPRTDGSNPNALEFSESRRHTSKPYGTLESSSLRPTTANSLNLSYAAKLPVLSQQNANPYLNNIWASPPASRSDVSTIPYILAGRDSFAARLYFSIISSMVHSFRDSYSPGPATSFFRYKARYVPQNHSQAIIEGVLDMLLYGTSQVRSIDGGVLAIGPGDGQYNDSVSEMRVKEAILKEVEQEGMKEEEYMATWGVESYLRTKWRLVIDSKTVRVRGRGTSAFSGFQVERLGRGGSSGSRDEQQTVVMGAPTMIPGFEHSSQKIWDADGLVERLLDVAVSIGEGPRWHYKQIDSVVEAFLNENRTRDY</sequence>
<reference evidence="2 3" key="1">
    <citation type="journal article" date="2024" name="Commun. Biol.">
        <title>Comparative genomic analysis of thermophilic fungi reveals convergent evolutionary adaptations and gene losses.</title>
        <authorList>
            <person name="Steindorff A.S."/>
            <person name="Aguilar-Pontes M.V."/>
            <person name="Robinson A.J."/>
            <person name="Andreopoulos B."/>
            <person name="LaButti K."/>
            <person name="Kuo A."/>
            <person name="Mondo S."/>
            <person name="Riley R."/>
            <person name="Otillar R."/>
            <person name="Haridas S."/>
            <person name="Lipzen A."/>
            <person name="Grimwood J."/>
            <person name="Schmutz J."/>
            <person name="Clum A."/>
            <person name="Reid I.D."/>
            <person name="Moisan M.C."/>
            <person name="Butler G."/>
            <person name="Nguyen T.T.M."/>
            <person name="Dewar K."/>
            <person name="Conant G."/>
            <person name="Drula E."/>
            <person name="Henrissat B."/>
            <person name="Hansel C."/>
            <person name="Singer S."/>
            <person name="Hutchinson M.I."/>
            <person name="de Vries R.P."/>
            <person name="Natvig D.O."/>
            <person name="Powell A.J."/>
            <person name="Tsang A."/>
            <person name="Grigoriev I.V."/>
        </authorList>
    </citation>
    <scope>NUCLEOTIDE SEQUENCE [LARGE SCALE GENOMIC DNA]</scope>
    <source>
        <strain evidence="2 3">CBS 494.80</strain>
    </source>
</reference>
<evidence type="ECO:0000256" key="1">
    <source>
        <dbReference type="SAM" id="MobiDB-lite"/>
    </source>
</evidence>
<dbReference type="Gene3D" id="1.20.5.170">
    <property type="match status" value="1"/>
</dbReference>
<keyword evidence="3" id="KW-1185">Reference proteome</keyword>
<organism evidence="2 3">
    <name type="scientific">Oculimacula yallundae</name>
    <dbReference type="NCBI Taxonomy" id="86028"/>
    <lineage>
        <taxon>Eukaryota</taxon>
        <taxon>Fungi</taxon>
        <taxon>Dikarya</taxon>
        <taxon>Ascomycota</taxon>
        <taxon>Pezizomycotina</taxon>
        <taxon>Leotiomycetes</taxon>
        <taxon>Helotiales</taxon>
        <taxon>Ploettnerulaceae</taxon>
        <taxon>Oculimacula</taxon>
    </lineage>
</organism>
<feature type="compositionally biased region" description="Basic residues" evidence="1">
    <location>
        <begin position="38"/>
        <end position="48"/>
    </location>
</feature>
<dbReference type="PANTHER" id="PTHR40618">
    <property type="entry name" value="B-ZIP TRANSCRIPTION FACTOR (EUROFUNG)-RELATED"/>
    <property type="match status" value="1"/>
</dbReference>
<dbReference type="PANTHER" id="PTHR40618:SF1">
    <property type="entry name" value="B-ZIP TRANSCRIPTION FACTOR (EUROFUNG)"/>
    <property type="match status" value="1"/>
</dbReference>
<proteinExistence type="predicted"/>
<feature type="region of interest" description="Disordered" evidence="1">
    <location>
        <begin position="1"/>
        <end position="52"/>
    </location>
</feature>
<accession>A0ABR4CNV5</accession>
<dbReference type="SUPFAM" id="SSF57959">
    <property type="entry name" value="Leucine zipper domain"/>
    <property type="match status" value="1"/>
</dbReference>
<feature type="compositionally biased region" description="Polar residues" evidence="1">
    <location>
        <begin position="26"/>
        <end position="36"/>
    </location>
</feature>
<name>A0ABR4CNV5_9HELO</name>
<dbReference type="Proteomes" id="UP001595075">
    <property type="component" value="Unassembled WGS sequence"/>
</dbReference>
<evidence type="ECO:0000313" key="3">
    <source>
        <dbReference type="Proteomes" id="UP001595075"/>
    </source>
</evidence>